<dbReference type="InterPro" id="IPR001851">
    <property type="entry name" value="ABC_transp_permease"/>
</dbReference>
<evidence type="ECO:0000256" key="4">
    <source>
        <dbReference type="ARBA" id="ARBA00022519"/>
    </source>
</evidence>
<evidence type="ECO:0000256" key="3">
    <source>
        <dbReference type="ARBA" id="ARBA00022475"/>
    </source>
</evidence>
<evidence type="ECO:0000256" key="7">
    <source>
        <dbReference type="ARBA" id="ARBA00023136"/>
    </source>
</evidence>
<feature type="transmembrane region" description="Helical" evidence="8">
    <location>
        <begin position="255"/>
        <end position="271"/>
    </location>
</feature>
<feature type="transmembrane region" description="Helical" evidence="8">
    <location>
        <begin position="304"/>
        <end position="323"/>
    </location>
</feature>
<protein>
    <submittedName>
        <fullName evidence="9">ABC transporter permease</fullName>
    </submittedName>
</protein>
<dbReference type="GO" id="GO:0005886">
    <property type="term" value="C:plasma membrane"/>
    <property type="evidence" value="ECO:0007669"/>
    <property type="project" value="UniProtKB-SubCell"/>
</dbReference>
<keyword evidence="4" id="KW-0997">Cell inner membrane</keyword>
<dbReference type="GO" id="GO:0022857">
    <property type="term" value="F:transmembrane transporter activity"/>
    <property type="evidence" value="ECO:0007669"/>
    <property type="project" value="InterPro"/>
</dbReference>
<dbReference type="PANTHER" id="PTHR32196">
    <property type="entry name" value="ABC TRANSPORTER PERMEASE PROTEIN YPHD-RELATED-RELATED"/>
    <property type="match status" value="1"/>
</dbReference>
<sequence length="337" mass="35918">MNVKSIKKLLHRTETATVILLILMVAVIASLSGNFFEAYTIRSNIISWTPLILLAMGQSFVIIGGGLDLSNGPAMSLILCTLTAVMHADSDITGIKALFIGLLVALGIGVINGFVVGYLRVPALIATFATSYIWLGAALLVMPTPGGECVNWMRIFYDFQSVESLPEGLKQFGAVIPSGLILIIIGIIVWVVLSRKKFGRYLYAVGSDRDIAYQSGINSAKMQLLTYVINALFIYGCALFYAAQNQAGSARIGDPLTLQSVAAVVVGGVALSGGTGKVYMAAIGAVIMSLVNRLIYILELPAEYQVLVSGAIIILAITISTIYETTNAKAAEKREVN</sequence>
<dbReference type="RefSeq" id="WP_186877244.1">
    <property type="nucleotide sequence ID" value="NZ_JACOPF010000006.1"/>
</dbReference>
<feature type="transmembrane region" description="Helical" evidence="8">
    <location>
        <begin position="15"/>
        <end position="36"/>
    </location>
</feature>
<evidence type="ECO:0000313" key="9">
    <source>
        <dbReference type="EMBL" id="MBC5690591.1"/>
    </source>
</evidence>
<organism evidence="9 10">
    <name type="scientific">Mediterraneibacter hominis</name>
    <dbReference type="NCBI Taxonomy" id="2763054"/>
    <lineage>
        <taxon>Bacteria</taxon>
        <taxon>Bacillati</taxon>
        <taxon>Bacillota</taxon>
        <taxon>Clostridia</taxon>
        <taxon>Lachnospirales</taxon>
        <taxon>Lachnospiraceae</taxon>
        <taxon>Mediterraneibacter</taxon>
    </lineage>
</organism>
<keyword evidence="5 8" id="KW-0812">Transmembrane</keyword>
<evidence type="ECO:0000313" key="10">
    <source>
        <dbReference type="Proteomes" id="UP000652477"/>
    </source>
</evidence>
<proteinExistence type="predicted"/>
<feature type="transmembrane region" description="Helical" evidence="8">
    <location>
        <begin position="95"/>
        <end position="116"/>
    </location>
</feature>
<keyword evidence="2" id="KW-0813">Transport</keyword>
<keyword evidence="6 8" id="KW-1133">Transmembrane helix</keyword>
<feature type="transmembrane region" description="Helical" evidence="8">
    <location>
        <begin position="123"/>
        <end position="142"/>
    </location>
</feature>
<evidence type="ECO:0000256" key="8">
    <source>
        <dbReference type="SAM" id="Phobius"/>
    </source>
</evidence>
<evidence type="ECO:0000256" key="6">
    <source>
        <dbReference type="ARBA" id="ARBA00022989"/>
    </source>
</evidence>
<accession>A0A923LME5</accession>
<dbReference type="Proteomes" id="UP000652477">
    <property type="component" value="Unassembled WGS sequence"/>
</dbReference>
<evidence type="ECO:0000256" key="5">
    <source>
        <dbReference type="ARBA" id="ARBA00022692"/>
    </source>
</evidence>
<reference evidence="9" key="1">
    <citation type="submission" date="2020-08" db="EMBL/GenBank/DDBJ databases">
        <title>Genome public.</title>
        <authorList>
            <person name="Liu C."/>
            <person name="Sun Q."/>
        </authorList>
    </citation>
    <scope>NUCLEOTIDE SEQUENCE</scope>
    <source>
        <strain evidence="9">NSJ-55</strain>
    </source>
</reference>
<dbReference type="PANTHER" id="PTHR32196:SF21">
    <property type="entry name" value="ABC TRANSPORTER PERMEASE PROTEIN YPHD-RELATED"/>
    <property type="match status" value="1"/>
</dbReference>
<gene>
    <name evidence="9" type="ORF">H8S37_16895</name>
</gene>
<feature type="transmembrane region" description="Helical" evidence="8">
    <location>
        <begin position="48"/>
        <end position="67"/>
    </location>
</feature>
<keyword evidence="3" id="KW-1003">Cell membrane</keyword>
<comment type="caution">
    <text evidence="9">The sequence shown here is derived from an EMBL/GenBank/DDBJ whole genome shotgun (WGS) entry which is preliminary data.</text>
</comment>
<dbReference type="Pfam" id="PF02653">
    <property type="entry name" value="BPD_transp_2"/>
    <property type="match status" value="1"/>
</dbReference>
<keyword evidence="7 8" id="KW-0472">Membrane</keyword>
<comment type="subcellular location">
    <subcellularLocation>
        <location evidence="1">Cell membrane</location>
        <topology evidence="1">Multi-pass membrane protein</topology>
    </subcellularLocation>
</comment>
<dbReference type="AlphaFoldDB" id="A0A923LME5"/>
<dbReference type="EMBL" id="JACOPF010000006">
    <property type="protein sequence ID" value="MBC5690591.1"/>
    <property type="molecule type" value="Genomic_DNA"/>
</dbReference>
<dbReference type="CDD" id="cd06579">
    <property type="entry name" value="TM_PBP1_transp_AraH_like"/>
    <property type="match status" value="1"/>
</dbReference>
<name>A0A923LME5_9FIRM</name>
<evidence type="ECO:0000256" key="1">
    <source>
        <dbReference type="ARBA" id="ARBA00004651"/>
    </source>
</evidence>
<feature type="transmembrane region" description="Helical" evidence="8">
    <location>
        <begin position="278"/>
        <end position="298"/>
    </location>
</feature>
<keyword evidence="10" id="KW-1185">Reference proteome</keyword>
<feature type="transmembrane region" description="Helical" evidence="8">
    <location>
        <begin position="172"/>
        <end position="193"/>
    </location>
</feature>
<feature type="transmembrane region" description="Helical" evidence="8">
    <location>
        <begin position="224"/>
        <end position="243"/>
    </location>
</feature>
<evidence type="ECO:0000256" key="2">
    <source>
        <dbReference type="ARBA" id="ARBA00022448"/>
    </source>
</evidence>